<gene>
    <name evidence="2" type="ORF">LMG23994_01640</name>
</gene>
<proteinExistence type="predicted"/>
<reference evidence="2 3" key="1">
    <citation type="submission" date="2021-08" db="EMBL/GenBank/DDBJ databases">
        <authorList>
            <person name="Peeters C."/>
        </authorList>
    </citation>
    <scope>NUCLEOTIDE SEQUENCE [LARGE SCALE GENOMIC DNA]</scope>
    <source>
        <strain evidence="2 3">LMG 23994</strain>
    </source>
</reference>
<sequence>MTTTSVDCPLQCGGQAQRSPIGWRGYAYRCPTCGGSFELSDGAQADADRGQLHPQAIERARQALANGKHPRIETGADDKRTTVIVSGAS</sequence>
<dbReference type="RefSeq" id="WP_224001201.1">
    <property type="nucleotide sequence ID" value="NZ_CAJZAF010000007.1"/>
</dbReference>
<protein>
    <submittedName>
        <fullName evidence="2">Uncharacterized protein</fullName>
    </submittedName>
</protein>
<evidence type="ECO:0000313" key="2">
    <source>
        <dbReference type="EMBL" id="CAG9169741.1"/>
    </source>
</evidence>
<evidence type="ECO:0000313" key="3">
    <source>
        <dbReference type="Proteomes" id="UP000701702"/>
    </source>
</evidence>
<accession>A0ABN7YC08</accession>
<dbReference type="Proteomes" id="UP000701702">
    <property type="component" value="Unassembled WGS sequence"/>
</dbReference>
<dbReference type="EMBL" id="CAJZAF010000007">
    <property type="protein sequence ID" value="CAG9169741.1"/>
    <property type="molecule type" value="Genomic_DNA"/>
</dbReference>
<feature type="compositionally biased region" description="Basic and acidic residues" evidence="1">
    <location>
        <begin position="70"/>
        <end position="81"/>
    </location>
</feature>
<evidence type="ECO:0000256" key="1">
    <source>
        <dbReference type="SAM" id="MobiDB-lite"/>
    </source>
</evidence>
<name>A0ABN7YC08_9BURK</name>
<keyword evidence="3" id="KW-1185">Reference proteome</keyword>
<feature type="region of interest" description="Disordered" evidence="1">
    <location>
        <begin position="64"/>
        <end position="89"/>
    </location>
</feature>
<comment type="caution">
    <text evidence="2">The sequence shown here is derived from an EMBL/GenBank/DDBJ whole genome shotgun (WGS) entry which is preliminary data.</text>
</comment>
<organism evidence="2 3">
    <name type="scientific">Cupriavidus pinatubonensis</name>
    <dbReference type="NCBI Taxonomy" id="248026"/>
    <lineage>
        <taxon>Bacteria</taxon>
        <taxon>Pseudomonadati</taxon>
        <taxon>Pseudomonadota</taxon>
        <taxon>Betaproteobacteria</taxon>
        <taxon>Burkholderiales</taxon>
        <taxon>Burkholderiaceae</taxon>
        <taxon>Cupriavidus</taxon>
    </lineage>
</organism>